<dbReference type="EMBL" id="CP040953">
    <property type="protein sequence ID" value="QDC41688.1"/>
    <property type="molecule type" value="Genomic_DNA"/>
</dbReference>
<dbReference type="Pfam" id="PF05036">
    <property type="entry name" value="SPOR"/>
    <property type="match status" value="1"/>
</dbReference>
<proteinExistence type="predicted"/>
<evidence type="ECO:0000256" key="1">
    <source>
        <dbReference type="SAM" id="Phobius"/>
    </source>
</evidence>
<dbReference type="SUPFAM" id="SSF110997">
    <property type="entry name" value="Sporulation related repeat"/>
    <property type="match status" value="1"/>
</dbReference>
<feature type="transmembrane region" description="Helical" evidence="1">
    <location>
        <begin position="12"/>
        <end position="32"/>
    </location>
</feature>
<feature type="domain" description="SPOR" evidence="2">
    <location>
        <begin position="101"/>
        <end position="181"/>
    </location>
</feature>
<evidence type="ECO:0000259" key="2">
    <source>
        <dbReference type="PROSITE" id="PS51724"/>
    </source>
</evidence>
<keyword evidence="1" id="KW-0472">Membrane</keyword>
<dbReference type="PROSITE" id="PS51724">
    <property type="entry name" value="SPOR"/>
    <property type="match status" value="1"/>
</dbReference>
<organism evidence="3 4">
    <name type="scientific">Candidatus Methylopumilus universalis</name>
    <dbReference type="NCBI Taxonomy" id="2588536"/>
    <lineage>
        <taxon>Bacteria</taxon>
        <taxon>Pseudomonadati</taxon>
        <taxon>Pseudomonadota</taxon>
        <taxon>Betaproteobacteria</taxon>
        <taxon>Nitrosomonadales</taxon>
        <taxon>Methylophilaceae</taxon>
        <taxon>Candidatus Methylopumilus</taxon>
    </lineage>
</organism>
<keyword evidence="1" id="KW-0812">Transmembrane</keyword>
<accession>A0AAX1F0V7</accession>
<sequence length="189" mass="20455">MEKGKSGSSFMNGLFMGILVGIGLSIGITVFITNGKSPFVSKDTNGACIEIQGAKPEGENSADNAIQDQPTKFDFYNILPNNDKDISDREATQALKNPASIPQIEVYFYQIGSFNTDKDADNTKAKLALLGFEAVVLTAPSQNNEVVHKVRVGPLTDDAQIMKTKNDLVKNGFKPILVRATLNNTNTNN</sequence>
<dbReference type="GeneID" id="66285545"/>
<name>A0AAX1F0V7_9PROT</name>
<gene>
    <name evidence="3" type="ORF">FIT94_06515</name>
</gene>
<evidence type="ECO:0000313" key="3">
    <source>
        <dbReference type="EMBL" id="QDC41688.1"/>
    </source>
</evidence>
<dbReference type="InterPro" id="IPR007730">
    <property type="entry name" value="SPOR-like_dom"/>
</dbReference>
<protein>
    <submittedName>
        <fullName evidence="3">SPOR domain-containing protein</fullName>
    </submittedName>
</protein>
<dbReference type="RefSeq" id="WP_139868723.1">
    <property type="nucleotide sequence ID" value="NZ_CP040949.1"/>
</dbReference>
<dbReference type="KEGG" id="muv:FIT94_06515"/>
<dbReference type="GO" id="GO:0042834">
    <property type="term" value="F:peptidoglycan binding"/>
    <property type="evidence" value="ECO:0007669"/>
    <property type="project" value="InterPro"/>
</dbReference>
<reference evidence="3 4" key="1">
    <citation type="journal article" date="2019" name="ISME J.">
        <title>Evolution in action: habitat transition from sediment to the pelagial leads to genome streamlining in Methylophilaceae.</title>
        <authorList>
            <person name="Salcher M."/>
            <person name="Schaefle D."/>
            <person name="Kaspar M."/>
            <person name="Neuenschwander S.M."/>
            <person name="Ghai R."/>
        </authorList>
    </citation>
    <scope>NUCLEOTIDE SEQUENCE [LARGE SCALE GENOMIC DNA]</scope>
    <source>
        <strain evidence="3 4">MMS-RVI-51</strain>
    </source>
</reference>
<dbReference type="AlphaFoldDB" id="A0AAX1F0V7"/>
<dbReference type="InterPro" id="IPR036680">
    <property type="entry name" value="SPOR-like_sf"/>
</dbReference>
<dbReference type="Proteomes" id="UP000314901">
    <property type="component" value="Chromosome"/>
</dbReference>
<keyword evidence="1" id="KW-1133">Transmembrane helix</keyword>
<evidence type="ECO:0000313" key="4">
    <source>
        <dbReference type="Proteomes" id="UP000314901"/>
    </source>
</evidence>
<dbReference type="Gene3D" id="3.30.70.1070">
    <property type="entry name" value="Sporulation related repeat"/>
    <property type="match status" value="1"/>
</dbReference>